<keyword evidence="2" id="KW-1185">Reference proteome</keyword>
<evidence type="ECO:0000313" key="1">
    <source>
        <dbReference type="EMBL" id="KAF7291034.1"/>
    </source>
</evidence>
<sequence>MSLEALPVELIGRIIGELPSLADVIQSSQLSRRLNLVCSDPVLNVWRQPILRALDTEDDYDPALKNLSVFMSVPRHNWVDILAIARASFVLYDATLPALANAEWEEAFRRRFLPSWANTKSRTWKEAFMSTLYNIWHRSRTPCTVNEAWTKYIVLNRNGSANLLEVSSRNFDPTNIFADMRLQQNTYRLPLRARLIIQFADVRILALGTLDHPRSGWAVNPNARPFLEPPMIQSPRLYSVLKYPMPTQAYLEYPYHQRSRSEVPTEELGLEWVGGLMIVAQIAGRGTSAVHAQDQDLLVGPNRHQYASFSWDDLWAIAPWLQDTVSRCIDGHGLGI</sequence>
<dbReference type="InterPro" id="IPR036047">
    <property type="entry name" value="F-box-like_dom_sf"/>
</dbReference>
<dbReference type="Proteomes" id="UP000613580">
    <property type="component" value="Unassembled WGS sequence"/>
</dbReference>
<protein>
    <recommendedName>
        <fullName evidence="3">F-box domain-containing protein</fullName>
    </recommendedName>
</protein>
<dbReference type="EMBL" id="JACAZE010000025">
    <property type="protein sequence ID" value="KAF7291034.1"/>
    <property type="molecule type" value="Genomic_DNA"/>
</dbReference>
<dbReference type="OrthoDB" id="2532648at2759"/>
<evidence type="ECO:0000313" key="2">
    <source>
        <dbReference type="Proteomes" id="UP000613580"/>
    </source>
</evidence>
<name>A0A8H6S174_MYCCL</name>
<accession>A0A8H6S174</accession>
<dbReference type="SUPFAM" id="SSF81383">
    <property type="entry name" value="F-box domain"/>
    <property type="match status" value="1"/>
</dbReference>
<comment type="caution">
    <text evidence="1">The sequence shown here is derived from an EMBL/GenBank/DDBJ whole genome shotgun (WGS) entry which is preliminary data.</text>
</comment>
<organism evidence="1 2">
    <name type="scientific">Mycena chlorophos</name>
    <name type="common">Agaric fungus</name>
    <name type="synonym">Agaricus chlorophos</name>
    <dbReference type="NCBI Taxonomy" id="658473"/>
    <lineage>
        <taxon>Eukaryota</taxon>
        <taxon>Fungi</taxon>
        <taxon>Dikarya</taxon>
        <taxon>Basidiomycota</taxon>
        <taxon>Agaricomycotina</taxon>
        <taxon>Agaricomycetes</taxon>
        <taxon>Agaricomycetidae</taxon>
        <taxon>Agaricales</taxon>
        <taxon>Marasmiineae</taxon>
        <taxon>Mycenaceae</taxon>
        <taxon>Mycena</taxon>
    </lineage>
</organism>
<reference evidence="1" key="1">
    <citation type="submission" date="2020-05" db="EMBL/GenBank/DDBJ databases">
        <title>Mycena genomes resolve the evolution of fungal bioluminescence.</title>
        <authorList>
            <person name="Tsai I.J."/>
        </authorList>
    </citation>
    <scope>NUCLEOTIDE SEQUENCE</scope>
    <source>
        <strain evidence="1">110903Hualien_Pintung</strain>
    </source>
</reference>
<gene>
    <name evidence="1" type="ORF">HMN09_01282600</name>
</gene>
<evidence type="ECO:0008006" key="3">
    <source>
        <dbReference type="Google" id="ProtNLM"/>
    </source>
</evidence>
<dbReference type="AlphaFoldDB" id="A0A8H6S174"/>
<proteinExistence type="predicted"/>